<keyword evidence="2 4" id="KW-0238">DNA-binding</keyword>
<evidence type="ECO:0000259" key="6">
    <source>
        <dbReference type="PROSITE" id="PS50977"/>
    </source>
</evidence>
<keyword evidence="1" id="KW-0805">Transcription regulation</keyword>
<dbReference type="PANTHER" id="PTHR30055:SF148">
    <property type="entry name" value="TETR-FAMILY TRANSCRIPTIONAL REGULATOR"/>
    <property type="match status" value="1"/>
</dbReference>
<dbReference type="PROSITE" id="PS50977">
    <property type="entry name" value="HTH_TETR_2"/>
    <property type="match status" value="1"/>
</dbReference>
<evidence type="ECO:0000256" key="2">
    <source>
        <dbReference type="ARBA" id="ARBA00023125"/>
    </source>
</evidence>
<protein>
    <submittedName>
        <fullName evidence="7">Putative transcriptional regulator, TetR family</fullName>
    </submittedName>
</protein>
<dbReference type="InterPro" id="IPR050109">
    <property type="entry name" value="HTH-type_TetR-like_transc_reg"/>
</dbReference>
<dbReference type="GO" id="GO:0003700">
    <property type="term" value="F:DNA-binding transcription factor activity"/>
    <property type="evidence" value="ECO:0007669"/>
    <property type="project" value="TreeGrafter"/>
</dbReference>
<evidence type="ECO:0000313" key="8">
    <source>
        <dbReference type="Proteomes" id="UP000045782"/>
    </source>
</evidence>
<dbReference type="Gene3D" id="1.10.357.10">
    <property type="entry name" value="Tetracycline Repressor, domain 2"/>
    <property type="match status" value="1"/>
</dbReference>
<dbReference type="InterPro" id="IPR001647">
    <property type="entry name" value="HTH_TetR"/>
</dbReference>
<evidence type="ECO:0000256" key="5">
    <source>
        <dbReference type="SAM" id="MobiDB-lite"/>
    </source>
</evidence>
<proteinExistence type="predicted"/>
<dbReference type="PRINTS" id="PR00455">
    <property type="entry name" value="HTHTETR"/>
</dbReference>
<feature type="region of interest" description="Disordered" evidence="5">
    <location>
        <begin position="1"/>
        <end position="28"/>
    </location>
</feature>
<evidence type="ECO:0000256" key="1">
    <source>
        <dbReference type="ARBA" id="ARBA00023015"/>
    </source>
</evidence>
<dbReference type="PANTHER" id="PTHR30055">
    <property type="entry name" value="HTH-TYPE TRANSCRIPTIONAL REGULATOR RUTR"/>
    <property type="match status" value="1"/>
</dbReference>
<sequence length="208" mass="22747">MHPMNETVGPGEADTPRRHFGNRHGRSEAAREAVLHAADDLLVAKGYAGVTMEGIAKAAGVAKQTVYRWWSSKADVLMDVFLEDAACQLDPPDLGGLEADLRHHLSATAQFLAADDAGAVFRALIGQSQHDGQLADDFRGRYLREQQARDQIPIARAVARGELPAGVDVAHVAEQLVAPLYYRVIVTGETVDDAFVDRIVEDFLRHRE</sequence>
<feature type="domain" description="HTH tetR-type" evidence="6">
    <location>
        <begin position="28"/>
        <end position="88"/>
    </location>
</feature>
<accession>A0A0U0ZMN9</accession>
<dbReference type="Gene3D" id="1.10.10.60">
    <property type="entry name" value="Homeodomain-like"/>
    <property type="match status" value="1"/>
</dbReference>
<dbReference type="GO" id="GO:0000976">
    <property type="term" value="F:transcription cis-regulatory region binding"/>
    <property type="evidence" value="ECO:0007669"/>
    <property type="project" value="TreeGrafter"/>
</dbReference>
<dbReference type="Pfam" id="PF16859">
    <property type="entry name" value="TetR_C_11"/>
    <property type="match status" value="1"/>
</dbReference>
<dbReference type="SUPFAM" id="SSF48498">
    <property type="entry name" value="Tetracyclin repressor-like, C-terminal domain"/>
    <property type="match status" value="1"/>
</dbReference>
<dbReference type="AlphaFoldDB" id="A0A0U0ZMN9"/>
<evidence type="ECO:0000256" key="3">
    <source>
        <dbReference type="ARBA" id="ARBA00023163"/>
    </source>
</evidence>
<dbReference type="InterPro" id="IPR036271">
    <property type="entry name" value="Tet_transcr_reg_TetR-rel_C_sf"/>
</dbReference>
<gene>
    <name evidence="7" type="ORF">ERS075579_02771</name>
</gene>
<dbReference type="InterPro" id="IPR011075">
    <property type="entry name" value="TetR_C"/>
</dbReference>
<dbReference type="Proteomes" id="UP000045782">
    <property type="component" value="Unassembled WGS sequence"/>
</dbReference>
<dbReference type="EMBL" id="CSWP01000005">
    <property type="protein sequence ID" value="CPV56196.1"/>
    <property type="molecule type" value="Genomic_DNA"/>
</dbReference>
<feature type="DNA-binding region" description="H-T-H motif" evidence="4">
    <location>
        <begin position="51"/>
        <end position="70"/>
    </location>
</feature>
<evidence type="ECO:0000313" key="7">
    <source>
        <dbReference type="EMBL" id="CPV56196.1"/>
    </source>
</evidence>
<reference evidence="7 8" key="1">
    <citation type="submission" date="2015-03" db="EMBL/GenBank/DDBJ databases">
        <authorList>
            <person name="Murphy D."/>
        </authorList>
    </citation>
    <scope>NUCLEOTIDE SEQUENCE [LARGE SCALE GENOMIC DNA]</scope>
    <source>
        <strain evidence="7 8">PAP088</strain>
    </source>
</reference>
<organism evidence="7 8">
    <name type="scientific">Mycobacteroides abscessus</name>
    <dbReference type="NCBI Taxonomy" id="36809"/>
    <lineage>
        <taxon>Bacteria</taxon>
        <taxon>Bacillati</taxon>
        <taxon>Actinomycetota</taxon>
        <taxon>Actinomycetes</taxon>
        <taxon>Mycobacteriales</taxon>
        <taxon>Mycobacteriaceae</taxon>
        <taxon>Mycobacteroides</taxon>
    </lineage>
</organism>
<dbReference type="SUPFAM" id="SSF46689">
    <property type="entry name" value="Homeodomain-like"/>
    <property type="match status" value="1"/>
</dbReference>
<dbReference type="InterPro" id="IPR009057">
    <property type="entry name" value="Homeodomain-like_sf"/>
</dbReference>
<evidence type="ECO:0000256" key="4">
    <source>
        <dbReference type="PROSITE-ProRule" id="PRU00335"/>
    </source>
</evidence>
<dbReference type="Pfam" id="PF00440">
    <property type="entry name" value="TetR_N"/>
    <property type="match status" value="1"/>
</dbReference>
<keyword evidence="3" id="KW-0804">Transcription</keyword>
<name>A0A0U0ZMN9_9MYCO</name>